<dbReference type="SUPFAM" id="SSF56672">
    <property type="entry name" value="DNA/RNA polymerases"/>
    <property type="match status" value="1"/>
</dbReference>
<accession>A0ABQ7PUT7</accession>
<dbReference type="EMBL" id="JAHIBW010000029">
    <property type="protein sequence ID" value="KAG7296205.1"/>
    <property type="molecule type" value="Genomic_DNA"/>
</dbReference>
<sequence length="326" mass="36559">MSLRAYVDFGSECTLLRKTDAETLNLDKDFEGIPTVKGFGQSSVMPLYKSRIFLKLDDVDSKIEVLVVDDVHMQTSLIIGQNFTELPFITVLKDSQKLFFYKCPTDDTSSFCDGSLKMYAAQSTRISNIGTIPVYVDTNFTGDVLIEGYNCVEPGKEYRLIQGAYRVTEGSGNVVVSNLSGGTITFEKDTLIARAIPFTEQKVCQVNRIRTGVSDLTPLDKDDIKTGPGISSDYKDRLYSLLNDYRDCFATNLEELGCAVDVEMNINLIDNKPIVYRPYRLSHSERETVRETIDDLLRNDIIQESNSDYASPILMVKKKQGSQGFV</sequence>
<dbReference type="Gene3D" id="3.10.10.10">
    <property type="entry name" value="HIV Type 1 Reverse Transcriptase, subunit A, domain 1"/>
    <property type="match status" value="1"/>
</dbReference>
<evidence type="ECO:0008006" key="3">
    <source>
        <dbReference type="Google" id="ProtNLM"/>
    </source>
</evidence>
<dbReference type="InterPro" id="IPR043502">
    <property type="entry name" value="DNA/RNA_pol_sf"/>
</dbReference>
<gene>
    <name evidence="1" type="ORF">JYU34_021308</name>
</gene>
<dbReference type="PANTHER" id="PTHR24559">
    <property type="entry name" value="TRANSPOSON TY3-I GAG-POL POLYPROTEIN"/>
    <property type="match status" value="1"/>
</dbReference>
<protein>
    <recommendedName>
        <fullName evidence="3">Peptidase A2 domain-containing protein</fullName>
    </recommendedName>
</protein>
<proteinExistence type="predicted"/>
<evidence type="ECO:0000313" key="1">
    <source>
        <dbReference type="EMBL" id="KAG7296205.1"/>
    </source>
</evidence>
<dbReference type="Proteomes" id="UP000823941">
    <property type="component" value="Chromosome 29"/>
</dbReference>
<reference evidence="1 2" key="1">
    <citation type="submission" date="2021-06" db="EMBL/GenBank/DDBJ databases">
        <title>A haploid diamondback moth (Plutella xylostella L.) genome assembly resolves 31 chromosomes and identifies a diamide resistance mutation.</title>
        <authorList>
            <person name="Ward C.M."/>
            <person name="Perry K.D."/>
            <person name="Baker G."/>
            <person name="Powis K."/>
            <person name="Heckel D.G."/>
            <person name="Baxter S.W."/>
        </authorList>
    </citation>
    <scope>NUCLEOTIDE SEQUENCE [LARGE SCALE GENOMIC DNA]</scope>
    <source>
        <strain evidence="1 2">LV</strain>
        <tissue evidence="1">Single pupa</tissue>
    </source>
</reference>
<comment type="caution">
    <text evidence="1">The sequence shown here is derived from an EMBL/GenBank/DDBJ whole genome shotgun (WGS) entry which is preliminary data.</text>
</comment>
<keyword evidence="2" id="KW-1185">Reference proteome</keyword>
<evidence type="ECO:0000313" key="2">
    <source>
        <dbReference type="Proteomes" id="UP000823941"/>
    </source>
</evidence>
<name>A0ABQ7PUT7_PLUXY</name>
<dbReference type="InterPro" id="IPR053134">
    <property type="entry name" value="RNA-dir_DNA_polymerase"/>
</dbReference>
<organism evidence="1 2">
    <name type="scientific">Plutella xylostella</name>
    <name type="common">Diamondback moth</name>
    <name type="synonym">Plutella maculipennis</name>
    <dbReference type="NCBI Taxonomy" id="51655"/>
    <lineage>
        <taxon>Eukaryota</taxon>
        <taxon>Metazoa</taxon>
        <taxon>Ecdysozoa</taxon>
        <taxon>Arthropoda</taxon>
        <taxon>Hexapoda</taxon>
        <taxon>Insecta</taxon>
        <taxon>Pterygota</taxon>
        <taxon>Neoptera</taxon>
        <taxon>Endopterygota</taxon>
        <taxon>Lepidoptera</taxon>
        <taxon>Glossata</taxon>
        <taxon>Ditrysia</taxon>
        <taxon>Yponomeutoidea</taxon>
        <taxon>Plutellidae</taxon>
        <taxon>Plutella</taxon>
    </lineage>
</organism>
<dbReference type="PANTHER" id="PTHR24559:SF444">
    <property type="entry name" value="REVERSE TRANSCRIPTASE DOMAIN-CONTAINING PROTEIN"/>
    <property type="match status" value="1"/>
</dbReference>